<accession>A0ACC2RLZ7</accession>
<protein>
    <submittedName>
        <fullName evidence="1">Uncharacterized protein</fullName>
    </submittedName>
</protein>
<evidence type="ECO:0000313" key="1">
    <source>
        <dbReference type="EMBL" id="KAJ9051084.1"/>
    </source>
</evidence>
<comment type="caution">
    <text evidence="1">The sequence shown here is derived from an EMBL/GenBank/DDBJ whole genome shotgun (WGS) entry which is preliminary data.</text>
</comment>
<name>A0ACC2RLZ7_9FUNG</name>
<reference evidence="1" key="1">
    <citation type="submission" date="2022-04" db="EMBL/GenBank/DDBJ databases">
        <title>Genome of the entomopathogenic fungus Entomophthora muscae.</title>
        <authorList>
            <person name="Elya C."/>
            <person name="Lovett B.R."/>
            <person name="Lee E."/>
            <person name="Macias A.M."/>
            <person name="Hajek A.E."/>
            <person name="De Bivort B.L."/>
            <person name="Kasson M.T."/>
            <person name="De Fine Licht H.H."/>
            <person name="Stajich J.E."/>
        </authorList>
    </citation>
    <scope>NUCLEOTIDE SEQUENCE</scope>
    <source>
        <strain evidence="1">Berkeley</strain>
    </source>
</reference>
<organism evidence="1 2">
    <name type="scientific">Entomophthora muscae</name>
    <dbReference type="NCBI Taxonomy" id="34485"/>
    <lineage>
        <taxon>Eukaryota</taxon>
        <taxon>Fungi</taxon>
        <taxon>Fungi incertae sedis</taxon>
        <taxon>Zoopagomycota</taxon>
        <taxon>Entomophthoromycotina</taxon>
        <taxon>Entomophthoromycetes</taxon>
        <taxon>Entomophthorales</taxon>
        <taxon>Entomophthoraceae</taxon>
        <taxon>Entomophthora</taxon>
    </lineage>
</organism>
<sequence>MKWTYLVALVKLGVAGQVYTTEQHDIVCERNLATCKVVCYNYNKQEEGTNMCDTDNLDYTCICQGGHIPSTSSNLNFKQTNSIDNTFPAAVAKCQTEGNECKLACGGGDSVCANKCELTHVCFPVEKYSLKENATATSSNPSTTISAIKSLAAPRPASNSTIEEDDIPASASTRCSVCISSFIALTSIVFGLLN</sequence>
<dbReference type="EMBL" id="QTSX02007124">
    <property type="protein sequence ID" value="KAJ9051084.1"/>
    <property type="molecule type" value="Genomic_DNA"/>
</dbReference>
<gene>
    <name evidence="1" type="ORF">DSO57_1008049</name>
</gene>
<dbReference type="Proteomes" id="UP001165960">
    <property type="component" value="Unassembled WGS sequence"/>
</dbReference>
<evidence type="ECO:0000313" key="2">
    <source>
        <dbReference type="Proteomes" id="UP001165960"/>
    </source>
</evidence>
<proteinExistence type="predicted"/>
<keyword evidence="2" id="KW-1185">Reference proteome</keyword>